<sequence length="254" mass="29612">MIETLNDYEISLITKFRSHPLFNQIDAIAWQNLLTILIQRRFLSLSVVNFYEFVIDALTDEQIKRTVRGILNEEFPRDTKGIPLPSHRELLFQDLINLGATSEMILITPETPTTHKVRNESYQRLVSCLGEKHCQVGLVAFLRFWAEVLASVEYSCLWQRISERLCNGQSPHKIRSEFYYFHMIHDSRNSDIGQESILGGLTHSQELAIHLKRLILTENALVYCLNLQENAYQLKCHFYDQFINDRSDLHLSPT</sequence>
<dbReference type="AlphaFoldDB" id="A0A8K1ZX27"/>
<dbReference type="InterPro" id="IPR016084">
    <property type="entry name" value="Haem_Oase-like_multi-hlx"/>
</dbReference>
<proteinExistence type="predicted"/>
<dbReference type="Gene3D" id="1.20.910.10">
    <property type="entry name" value="Heme oxygenase-like"/>
    <property type="match status" value="1"/>
</dbReference>
<name>A0A8K1ZX27_9CYAN</name>
<evidence type="ECO:0000313" key="2">
    <source>
        <dbReference type="Proteomes" id="UP000607397"/>
    </source>
</evidence>
<evidence type="ECO:0000313" key="1">
    <source>
        <dbReference type="EMBL" id="NCJ05453.1"/>
    </source>
</evidence>
<dbReference type="EMBL" id="WVIC01000004">
    <property type="protein sequence ID" value="NCJ05453.1"/>
    <property type="molecule type" value="Genomic_DNA"/>
</dbReference>
<dbReference type="Proteomes" id="UP000607397">
    <property type="component" value="Unassembled WGS sequence"/>
</dbReference>
<organism evidence="1 2">
    <name type="scientific">Petrachloros mirabilis ULC683</name>
    <dbReference type="NCBI Taxonomy" id="2781853"/>
    <lineage>
        <taxon>Bacteria</taxon>
        <taxon>Bacillati</taxon>
        <taxon>Cyanobacteriota</taxon>
        <taxon>Cyanophyceae</taxon>
        <taxon>Synechococcales</taxon>
        <taxon>Petrachlorosaceae</taxon>
        <taxon>Petrachloros</taxon>
        <taxon>Petrachloros mirabilis</taxon>
    </lineage>
</organism>
<protein>
    <recommendedName>
        <fullName evidence="3">Heme oxygenase</fullName>
    </recommendedName>
</protein>
<comment type="caution">
    <text evidence="1">The sequence shown here is derived from an EMBL/GenBank/DDBJ whole genome shotgun (WGS) entry which is preliminary data.</text>
</comment>
<reference evidence="1" key="1">
    <citation type="submission" date="2019-12" db="EMBL/GenBank/DDBJ databases">
        <title>High-Quality draft genome sequences of three cyanobacteria isolated from the limestone walls of the Old Cathedral of Coimbra.</title>
        <authorList>
            <person name="Tiago I."/>
            <person name="Soares F."/>
            <person name="Portugal A."/>
        </authorList>
    </citation>
    <scope>NUCLEOTIDE SEQUENCE [LARGE SCALE GENOMIC DNA]</scope>
    <source>
        <strain evidence="1">C</strain>
    </source>
</reference>
<gene>
    <name evidence="1" type="ORF">GS597_02775</name>
</gene>
<accession>A0A8K1ZX27</accession>
<keyword evidence="2" id="KW-1185">Reference proteome</keyword>
<evidence type="ECO:0008006" key="3">
    <source>
        <dbReference type="Google" id="ProtNLM"/>
    </source>
</evidence>
<dbReference type="RefSeq" id="WP_161823935.1">
    <property type="nucleotide sequence ID" value="NZ_WVIC01000004.1"/>
</dbReference>